<reference evidence="5" key="1">
    <citation type="submission" date="2021-07" db="EMBL/GenBank/DDBJ databases">
        <authorList>
            <person name="Durling M."/>
        </authorList>
    </citation>
    <scope>NUCLEOTIDE SEQUENCE</scope>
</reference>
<feature type="binding site" evidence="3">
    <location>
        <position position="290"/>
    </location>
    <ligand>
        <name>dimethylallyl diphosphate</name>
        <dbReference type="ChEBI" id="CHEBI:57623"/>
    </ligand>
</feature>
<comment type="caution">
    <text evidence="5">The sequence shown here is derived from an EMBL/GenBank/DDBJ whole genome shotgun (WGS) entry which is preliminary data.</text>
</comment>
<dbReference type="PANTHER" id="PTHR40627">
    <property type="entry name" value="INDOLE PRENYLTRANSFERASE TDIB-RELATED"/>
    <property type="match status" value="1"/>
</dbReference>
<evidence type="ECO:0008006" key="7">
    <source>
        <dbReference type="Google" id="ProtNLM"/>
    </source>
</evidence>
<evidence type="ECO:0000256" key="1">
    <source>
        <dbReference type="ARBA" id="ARBA00010209"/>
    </source>
</evidence>
<gene>
    <name evidence="5" type="ORF">HYFRA_00003746</name>
</gene>
<dbReference type="NCBIfam" id="TIGR03429">
    <property type="entry name" value="arom_pren_DMATS"/>
    <property type="match status" value="1"/>
</dbReference>
<dbReference type="OrthoDB" id="3354387at2759"/>
<dbReference type="GO" id="GO:0009820">
    <property type="term" value="P:alkaloid metabolic process"/>
    <property type="evidence" value="ECO:0007669"/>
    <property type="project" value="InterPro"/>
</dbReference>
<feature type="binding site" evidence="3">
    <location>
        <position position="375"/>
    </location>
    <ligand>
        <name>dimethylallyl diphosphate</name>
        <dbReference type="ChEBI" id="CHEBI:57623"/>
    </ligand>
</feature>
<dbReference type="InterPro" id="IPR017795">
    <property type="entry name" value="ABBA_NscD-like"/>
</dbReference>
<dbReference type="EMBL" id="CAJVRL010000070">
    <property type="protein sequence ID" value="CAG8956364.1"/>
    <property type="molecule type" value="Genomic_DNA"/>
</dbReference>
<sequence>MAEVYERLLCENRSTGSSTAKSEKKKASLSPTYPSSREQNLVSKTKTSSAAWKVLTNVLQITDGTAKFWWQKTGIPLSILVEKAGYNIHSQYAALLFHFQHIVYHLGPSPTQSSVPERWTSFATDDHSPIEYSWTWTSPPRVQYGVEAIGLFAGSPEDLYNRLETDILVKELQPTTPHLDWQLYDHFRKEMHAKSDVLNTSPPSTSAQTSLGLAFELWDGNVFAKAYFAPVEEEYVGCTKLEIATMAIHKLHKLGLQMPAYDQFLQFMEGSSDLSFVCLAVDCVDPRDSRFKLYIRGGRTSFDDVCTTLKANLAENPLWTEDLLSQLKELWYLLLGLDKDFPTSSELPRVDHQTAGILYNVDIHKSKNVLETSIYIPVRHYAGNDLEIAKGLGEFLYKQGNGQYVESYIQMLTEMCSYRPLEDGCGVQTYISCKAKKGGLFLTSYLSPEIYMQE</sequence>
<dbReference type="AlphaFoldDB" id="A0A9N9KZJ6"/>
<evidence type="ECO:0000256" key="3">
    <source>
        <dbReference type="PIRSR" id="PIRSR000509-1"/>
    </source>
</evidence>
<proteinExistence type="inferred from homology"/>
<feature type="compositionally biased region" description="Polar residues" evidence="4">
    <location>
        <begin position="31"/>
        <end position="41"/>
    </location>
</feature>
<comment type="similarity">
    <text evidence="1">Belongs to the tryptophan dimethylallyltransferase family.</text>
</comment>
<keyword evidence="2" id="KW-0808">Transferase</keyword>
<accession>A0A9N9KZJ6</accession>
<feature type="binding site" evidence="3">
    <location>
        <position position="225"/>
    </location>
    <ligand>
        <name>dimethylallyl diphosphate</name>
        <dbReference type="ChEBI" id="CHEBI:57623"/>
    </ligand>
</feature>
<dbReference type="PANTHER" id="PTHR40627:SF4">
    <property type="entry name" value="PRENYLTRANSFERASE ASQH1-RELATED"/>
    <property type="match status" value="1"/>
</dbReference>
<organism evidence="5 6">
    <name type="scientific">Hymenoscyphus fraxineus</name>
    <dbReference type="NCBI Taxonomy" id="746836"/>
    <lineage>
        <taxon>Eukaryota</taxon>
        <taxon>Fungi</taxon>
        <taxon>Dikarya</taxon>
        <taxon>Ascomycota</taxon>
        <taxon>Pezizomycotina</taxon>
        <taxon>Leotiomycetes</taxon>
        <taxon>Helotiales</taxon>
        <taxon>Helotiaceae</taxon>
        <taxon>Hymenoscyphus</taxon>
    </lineage>
</organism>
<evidence type="ECO:0000256" key="2">
    <source>
        <dbReference type="ARBA" id="ARBA00022679"/>
    </source>
</evidence>
<evidence type="ECO:0000313" key="5">
    <source>
        <dbReference type="EMBL" id="CAG8956364.1"/>
    </source>
</evidence>
<dbReference type="GO" id="GO:0016765">
    <property type="term" value="F:transferase activity, transferring alkyl or aryl (other than methyl) groups"/>
    <property type="evidence" value="ECO:0007669"/>
    <property type="project" value="InterPro"/>
</dbReference>
<feature type="region of interest" description="Disordered" evidence="4">
    <location>
        <begin position="13"/>
        <end position="41"/>
    </location>
</feature>
<feature type="binding site" evidence="3">
    <location>
        <position position="131"/>
    </location>
    <ligand>
        <name>L-tryptophan</name>
        <dbReference type="ChEBI" id="CHEBI:57912"/>
    </ligand>
</feature>
<keyword evidence="6" id="KW-1185">Reference proteome</keyword>
<dbReference type="InterPro" id="IPR012148">
    <property type="entry name" value="ABBA_DMATS-like"/>
</dbReference>
<feature type="binding site" evidence="3">
    <location>
        <position position="227"/>
    </location>
    <ligand>
        <name>dimethylallyl diphosphate</name>
        <dbReference type="ChEBI" id="CHEBI:57623"/>
    </ligand>
</feature>
<protein>
    <recommendedName>
        <fullName evidence="7">Aromatic prenyltransferase</fullName>
    </recommendedName>
</protein>
<dbReference type="SFLD" id="SFLDS00036">
    <property type="entry name" value="Aromatic_Prenyltransferase"/>
    <property type="match status" value="1"/>
</dbReference>
<evidence type="ECO:0000256" key="4">
    <source>
        <dbReference type="SAM" id="MobiDB-lite"/>
    </source>
</evidence>
<dbReference type="Pfam" id="PF11991">
    <property type="entry name" value="Trp_DMAT"/>
    <property type="match status" value="1"/>
</dbReference>
<evidence type="ECO:0000313" key="6">
    <source>
        <dbReference type="Proteomes" id="UP000696280"/>
    </source>
</evidence>
<dbReference type="PIRSF" id="PIRSF000509">
    <property type="entry name" value="Trp_DMAT"/>
    <property type="match status" value="1"/>
</dbReference>
<feature type="binding site" evidence="3">
    <location>
        <position position="294"/>
    </location>
    <ligand>
        <name>dimethylallyl diphosphate</name>
        <dbReference type="ChEBI" id="CHEBI:57623"/>
    </ligand>
</feature>
<dbReference type="CDD" id="cd13929">
    <property type="entry name" value="PT-DMATS_CymD"/>
    <property type="match status" value="1"/>
</dbReference>
<dbReference type="Proteomes" id="UP000696280">
    <property type="component" value="Unassembled WGS sequence"/>
</dbReference>
<name>A0A9N9KZJ6_9HELO</name>
<feature type="binding site" evidence="3">
    <location>
        <position position="292"/>
    </location>
    <ligand>
        <name>dimethylallyl diphosphate</name>
        <dbReference type="ChEBI" id="CHEBI:57623"/>
    </ligand>
</feature>
<dbReference type="InterPro" id="IPR033964">
    <property type="entry name" value="ABBA"/>
</dbReference>